<organism evidence="3 4">
    <name type="scientific">Paenibacillus montaniterrae</name>
    <dbReference type="NCBI Taxonomy" id="429341"/>
    <lineage>
        <taxon>Bacteria</taxon>
        <taxon>Bacillati</taxon>
        <taxon>Bacillota</taxon>
        <taxon>Bacilli</taxon>
        <taxon>Bacillales</taxon>
        <taxon>Paenibacillaceae</taxon>
        <taxon>Paenibacillus</taxon>
    </lineage>
</organism>
<feature type="transmembrane region" description="Helical" evidence="1">
    <location>
        <begin position="155"/>
        <end position="171"/>
    </location>
</feature>
<feature type="domain" description="DUF418" evidence="2">
    <location>
        <begin position="220"/>
        <end position="339"/>
    </location>
</feature>
<feature type="transmembrane region" description="Helical" evidence="1">
    <location>
        <begin position="57"/>
        <end position="75"/>
    </location>
</feature>
<sequence length="342" mass="38782">MKQTTTNKERIPFLDLFRGFALLGLPFVNVLSLWLIRTPENGTEYWIQRGLYFFVEARFYTIFTFLFGLGFYMFLSRSAEKHGKPRVWLYIRRLAILLVIGFIHQFFNPGEALFYYAIIGLLALPLYWAPRIINLGIGVLGLIFAVVIGAKLLTVPFLIVLGLAAGQYGLIDAVHKGLRSLRTIWLLTLIGTVIGIGAMWWAAPSEPMPAFLYETVGGDTPPDVQAALNVVHIGIVTGPIVSAFYLLSLLMLQRSRLGARILQPLQAYGRMALTNYIGQTVLLVGVQYLFLKNTASTYLVSTLVSLAIVLVQIIFSNLWMKRFRYGPFEWLWRCGTYWRVRL</sequence>
<evidence type="ECO:0000313" key="4">
    <source>
        <dbReference type="Proteomes" id="UP000683139"/>
    </source>
</evidence>
<dbReference type="Proteomes" id="UP000683139">
    <property type="component" value="Unassembled WGS sequence"/>
</dbReference>
<dbReference type="PANTHER" id="PTHR30590:SF3">
    <property type="entry name" value="HYPOTHETICAL MEMBRANE SPANNING PROTEIN"/>
    <property type="match status" value="1"/>
</dbReference>
<feature type="transmembrane region" description="Helical" evidence="1">
    <location>
        <begin position="230"/>
        <end position="252"/>
    </location>
</feature>
<dbReference type="PANTHER" id="PTHR30590">
    <property type="entry name" value="INNER MEMBRANE PROTEIN"/>
    <property type="match status" value="1"/>
</dbReference>
<keyword evidence="1" id="KW-0472">Membrane</keyword>
<accession>A0A920D0B0</accession>
<gene>
    <name evidence="3" type="ORF">J40TS1_50270</name>
</gene>
<proteinExistence type="predicted"/>
<dbReference type="InterPro" id="IPR007349">
    <property type="entry name" value="DUF418"/>
</dbReference>
<feature type="transmembrane region" description="Helical" evidence="1">
    <location>
        <begin position="113"/>
        <end position="128"/>
    </location>
</feature>
<protein>
    <submittedName>
        <fullName evidence="3">Membrane protein</fullName>
    </submittedName>
</protein>
<reference evidence="3" key="1">
    <citation type="submission" date="2021-03" db="EMBL/GenBank/DDBJ databases">
        <title>Antimicrobial resistance genes in bacteria isolated from Japanese honey, and their potential for conferring macrolide and lincosamide resistance in the American foulbrood pathogen Paenibacillus larvae.</title>
        <authorList>
            <person name="Okamoto M."/>
            <person name="Kumagai M."/>
            <person name="Kanamori H."/>
            <person name="Takamatsu D."/>
        </authorList>
    </citation>
    <scope>NUCLEOTIDE SEQUENCE</scope>
    <source>
        <strain evidence="3">J40TS1</strain>
    </source>
</reference>
<evidence type="ECO:0000313" key="3">
    <source>
        <dbReference type="EMBL" id="GIP19385.1"/>
    </source>
</evidence>
<dbReference type="Pfam" id="PF04235">
    <property type="entry name" value="DUF418"/>
    <property type="match status" value="1"/>
</dbReference>
<keyword evidence="1" id="KW-0812">Transmembrane</keyword>
<evidence type="ECO:0000259" key="2">
    <source>
        <dbReference type="Pfam" id="PF04235"/>
    </source>
</evidence>
<dbReference type="AlphaFoldDB" id="A0A920D0B0"/>
<feature type="transmembrane region" description="Helical" evidence="1">
    <location>
        <begin position="297"/>
        <end position="320"/>
    </location>
</feature>
<evidence type="ECO:0000256" key="1">
    <source>
        <dbReference type="SAM" id="Phobius"/>
    </source>
</evidence>
<feature type="transmembrane region" description="Helical" evidence="1">
    <location>
        <begin position="133"/>
        <end position="149"/>
    </location>
</feature>
<feature type="transmembrane region" description="Helical" evidence="1">
    <location>
        <begin position="183"/>
        <end position="203"/>
    </location>
</feature>
<keyword evidence="4" id="KW-1185">Reference proteome</keyword>
<comment type="caution">
    <text evidence="3">The sequence shown here is derived from an EMBL/GenBank/DDBJ whole genome shotgun (WGS) entry which is preliminary data.</text>
</comment>
<dbReference type="InterPro" id="IPR052529">
    <property type="entry name" value="Bact_Transport_Assoc"/>
</dbReference>
<keyword evidence="1" id="KW-1133">Transmembrane helix</keyword>
<dbReference type="RefSeq" id="WP_213520057.1">
    <property type="nucleotide sequence ID" value="NZ_BOSE01000014.1"/>
</dbReference>
<name>A0A920D0B0_9BACL</name>
<dbReference type="EMBL" id="BOSE01000014">
    <property type="protein sequence ID" value="GIP19385.1"/>
    <property type="molecule type" value="Genomic_DNA"/>
</dbReference>
<feature type="transmembrane region" description="Helical" evidence="1">
    <location>
        <begin position="273"/>
        <end position="291"/>
    </location>
</feature>
<feature type="transmembrane region" description="Helical" evidence="1">
    <location>
        <begin position="20"/>
        <end position="37"/>
    </location>
</feature>
<feature type="transmembrane region" description="Helical" evidence="1">
    <location>
        <begin position="87"/>
        <end position="107"/>
    </location>
</feature>